<comment type="caution">
    <text evidence="5">The sequence shown here is derived from an EMBL/GenBank/DDBJ whole genome shotgun (WGS) entry which is preliminary data.</text>
</comment>
<name>A0A2N0Z1F9_9BACI</name>
<dbReference type="InterPro" id="IPR010016">
    <property type="entry name" value="PxpB"/>
</dbReference>
<dbReference type="Gene3D" id="2.40.100.10">
    <property type="entry name" value="Cyclophilin-like"/>
    <property type="match status" value="1"/>
</dbReference>
<dbReference type="OrthoDB" id="9778567at2"/>
<dbReference type="PANTHER" id="PTHR34698">
    <property type="entry name" value="5-OXOPROLINASE SUBUNIT B"/>
    <property type="match status" value="1"/>
</dbReference>
<dbReference type="AlphaFoldDB" id="A0A2N0Z1F9"/>
<feature type="domain" description="Carboxyltransferase" evidence="4">
    <location>
        <begin position="1"/>
        <end position="212"/>
    </location>
</feature>
<evidence type="ECO:0000256" key="3">
    <source>
        <dbReference type="ARBA" id="ARBA00022840"/>
    </source>
</evidence>
<dbReference type="GO" id="GO:0005524">
    <property type="term" value="F:ATP binding"/>
    <property type="evidence" value="ECO:0007669"/>
    <property type="project" value="UniProtKB-KW"/>
</dbReference>
<keyword evidence="1" id="KW-0547">Nucleotide-binding</keyword>
<evidence type="ECO:0000256" key="1">
    <source>
        <dbReference type="ARBA" id="ARBA00022741"/>
    </source>
</evidence>
<keyword evidence="2" id="KW-0378">Hydrolase</keyword>
<dbReference type="InterPro" id="IPR029000">
    <property type="entry name" value="Cyclophilin-like_dom_sf"/>
</dbReference>
<evidence type="ECO:0000313" key="5">
    <source>
        <dbReference type="EMBL" id="PKG23329.1"/>
    </source>
</evidence>
<dbReference type="SUPFAM" id="SSF160467">
    <property type="entry name" value="PH0987 N-terminal domain-like"/>
    <property type="match status" value="1"/>
</dbReference>
<evidence type="ECO:0000313" key="6">
    <source>
        <dbReference type="Proteomes" id="UP000233375"/>
    </source>
</evidence>
<keyword evidence="6" id="KW-1185">Reference proteome</keyword>
<proteinExistence type="predicted"/>
<reference evidence="5 6" key="1">
    <citation type="journal article" date="2003" name="Int. J. Syst. Evol. Microbiol.">
        <title>Bacillus nealsonii sp. nov., isolated from a spacecraft-assembly facility, whose spores are gamma-radiation resistant.</title>
        <authorList>
            <person name="Venkateswaran K."/>
            <person name="Kempf M."/>
            <person name="Chen F."/>
            <person name="Satomi M."/>
            <person name="Nicholson W."/>
            <person name="Kern R."/>
        </authorList>
    </citation>
    <scope>NUCLEOTIDE SEQUENCE [LARGE SCALE GENOMIC DNA]</scope>
    <source>
        <strain evidence="5 6">FO-92</strain>
    </source>
</reference>
<evidence type="ECO:0000256" key="2">
    <source>
        <dbReference type="ARBA" id="ARBA00022801"/>
    </source>
</evidence>
<accession>A0A2N0Z1F9</accession>
<dbReference type="EMBL" id="PISE01000026">
    <property type="protein sequence ID" value="PKG23329.1"/>
    <property type="molecule type" value="Genomic_DNA"/>
</dbReference>
<organism evidence="5 6">
    <name type="scientific">Niallia nealsonii</name>
    <dbReference type="NCBI Taxonomy" id="115979"/>
    <lineage>
        <taxon>Bacteria</taxon>
        <taxon>Bacillati</taxon>
        <taxon>Bacillota</taxon>
        <taxon>Bacilli</taxon>
        <taxon>Bacillales</taxon>
        <taxon>Bacillaceae</taxon>
        <taxon>Niallia</taxon>
    </lineage>
</organism>
<dbReference type="Gene3D" id="3.30.1360.40">
    <property type="match status" value="1"/>
</dbReference>
<protein>
    <submittedName>
        <fullName evidence="5">Kinase inhibitor</fullName>
    </submittedName>
</protein>
<sequence length="237" mass="26332">MEPFSDSAILIEFGKEVNKDIHQHIQQLTHYLDQHSFPGFIEYIPAFTNVVVFYDPVVVYEEYKNSFQEISPYKMVDALMEEIIGKLNSNEKCSPRIMEIPVCYGGELGPDLELVASINKLTSEEVISIHTSGEYLVHMIGFAPGFPFLGGMSKKIAAPRHSSPRTLIPPGSVGIAGVQTGVYPIGTPGGWNLIGRTPLNLFLPEDNPPSLLQAGDLVKFRSISWKEYNEWKGDTST</sequence>
<dbReference type="SUPFAM" id="SSF50891">
    <property type="entry name" value="Cyclophilin-like"/>
    <property type="match status" value="1"/>
</dbReference>
<dbReference type="NCBIfam" id="TIGR00370">
    <property type="entry name" value="5-oxoprolinase subunit PxpB"/>
    <property type="match status" value="1"/>
</dbReference>
<dbReference type="Pfam" id="PF02682">
    <property type="entry name" value="CT_C_D"/>
    <property type="match status" value="1"/>
</dbReference>
<dbReference type="PANTHER" id="PTHR34698:SF2">
    <property type="entry name" value="5-OXOPROLINASE SUBUNIT B"/>
    <property type="match status" value="1"/>
</dbReference>
<dbReference type="Proteomes" id="UP000233375">
    <property type="component" value="Unassembled WGS sequence"/>
</dbReference>
<keyword evidence="3" id="KW-0067">ATP-binding</keyword>
<evidence type="ECO:0000259" key="4">
    <source>
        <dbReference type="SMART" id="SM00796"/>
    </source>
</evidence>
<dbReference type="SMART" id="SM00796">
    <property type="entry name" value="AHS1"/>
    <property type="match status" value="1"/>
</dbReference>
<dbReference type="GO" id="GO:0016787">
    <property type="term" value="F:hydrolase activity"/>
    <property type="evidence" value="ECO:0007669"/>
    <property type="project" value="UniProtKB-KW"/>
</dbReference>
<dbReference type="InterPro" id="IPR003833">
    <property type="entry name" value="CT_C_D"/>
</dbReference>
<gene>
    <name evidence="5" type="ORF">CWS01_12690</name>
</gene>